<keyword evidence="3" id="KW-1185">Reference proteome</keyword>
<proteinExistence type="predicted"/>
<organism evidence="2 3">
    <name type="scientific">Waterburya agarophytonicola KI4</name>
    <dbReference type="NCBI Taxonomy" id="2874699"/>
    <lineage>
        <taxon>Bacteria</taxon>
        <taxon>Bacillati</taxon>
        <taxon>Cyanobacteriota</taxon>
        <taxon>Cyanophyceae</taxon>
        <taxon>Pleurocapsales</taxon>
        <taxon>Hyellaceae</taxon>
        <taxon>Waterburya</taxon>
        <taxon>Waterburya agarophytonicola</taxon>
    </lineage>
</organism>
<evidence type="ECO:0000313" key="3">
    <source>
        <dbReference type="Proteomes" id="UP000729733"/>
    </source>
</evidence>
<sequence>MDYKKTTSRALTIALFLGLMTNLSGCEIGDTEGSEGGEEGVNTEQQSPKTDEGGEGGEGGEED</sequence>
<protein>
    <submittedName>
        <fullName evidence="2">Uncharacterized protein</fullName>
    </submittedName>
</protein>
<gene>
    <name evidence="2" type="ORF">I4641_01005</name>
</gene>
<evidence type="ECO:0000256" key="1">
    <source>
        <dbReference type="SAM" id="MobiDB-lite"/>
    </source>
</evidence>
<evidence type="ECO:0000313" key="2">
    <source>
        <dbReference type="EMBL" id="MCC0175558.1"/>
    </source>
</evidence>
<name>A0A964FFJ6_9CYAN</name>
<feature type="compositionally biased region" description="Acidic residues" evidence="1">
    <location>
        <begin position="53"/>
        <end position="63"/>
    </location>
</feature>
<dbReference type="Proteomes" id="UP000729733">
    <property type="component" value="Unassembled WGS sequence"/>
</dbReference>
<dbReference type="AlphaFoldDB" id="A0A964FFJ6"/>
<feature type="region of interest" description="Disordered" evidence="1">
    <location>
        <begin position="24"/>
        <end position="63"/>
    </location>
</feature>
<accession>A0A964FFJ6</accession>
<feature type="compositionally biased region" description="Acidic residues" evidence="1">
    <location>
        <begin position="29"/>
        <end position="38"/>
    </location>
</feature>
<reference evidence="2" key="1">
    <citation type="journal article" date="2021" name="Antonie Van Leeuwenhoek">
        <title>Draft genome and description of Waterburya agarophytonicola gen. nov. sp. nov. (Pleurocapsales, Cyanobacteria): a seaweed symbiont.</title>
        <authorList>
            <person name="Bonthond G."/>
            <person name="Shalygin S."/>
            <person name="Bayer T."/>
            <person name="Weinberger F."/>
        </authorList>
    </citation>
    <scope>NUCLEOTIDE SEQUENCE</scope>
    <source>
        <strain evidence="2">KI4</strain>
    </source>
</reference>
<comment type="caution">
    <text evidence="2">The sequence shown here is derived from an EMBL/GenBank/DDBJ whole genome shotgun (WGS) entry which is preliminary data.</text>
</comment>
<dbReference type="RefSeq" id="WP_229638563.1">
    <property type="nucleotide sequence ID" value="NZ_JADWDC010000002.1"/>
</dbReference>
<dbReference type="EMBL" id="JADWDC010000002">
    <property type="protein sequence ID" value="MCC0175558.1"/>
    <property type="molecule type" value="Genomic_DNA"/>
</dbReference>